<dbReference type="AlphaFoldDB" id="A0ABD0N733"/>
<proteinExistence type="predicted"/>
<keyword evidence="2" id="KW-1185">Reference proteome</keyword>
<comment type="caution">
    <text evidence="1">The sequence shown here is derived from an EMBL/GenBank/DDBJ whole genome shotgun (WGS) entry which is preliminary data.</text>
</comment>
<accession>A0ABD0N733</accession>
<gene>
    <name evidence="1" type="ORF">M9458_046004</name>
</gene>
<protein>
    <submittedName>
        <fullName evidence="1">Uncharacterized protein</fullName>
    </submittedName>
</protein>
<dbReference type="Proteomes" id="UP001529510">
    <property type="component" value="Unassembled WGS sequence"/>
</dbReference>
<organism evidence="1 2">
    <name type="scientific">Cirrhinus mrigala</name>
    <name type="common">Mrigala</name>
    <dbReference type="NCBI Taxonomy" id="683832"/>
    <lineage>
        <taxon>Eukaryota</taxon>
        <taxon>Metazoa</taxon>
        <taxon>Chordata</taxon>
        <taxon>Craniata</taxon>
        <taxon>Vertebrata</taxon>
        <taxon>Euteleostomi</taxon>
        <taxon>Actinopterygii</taxon>
        <taxon>Neopterygii</taxon>
        <taxon>Teleostei</taxon>
        <taxon>Ostariophysi</taxon>
        <taxon>Cypriniformes</taxon>
        <taxon>Cyprinidae</taxon>
        <taxon>Labeoninae</taxon>
        <taxon>Labeonini</taxon>
        <taxon>Cirrhinus</taxon>
    </lineage>
</organism>
<name>A0ABD0N733_CIRMR</name>
<reference evidence="1 2" key="1">
    <citation type="submission" date="2024-05" db="EMBL/GenBank/DDBJ databases">
        <title>Genome sequencing and assembly of Indian major carp, Cirrhinus mrigala (Hamilton, 1822).</title>
        <authorList>
            <person name="Mohindra V."/>
            <person name="Chowdhury L.M."/>
            <person name="Lal K."/>
            <person name="Jena J.K."/>
        </authorList>
    </citation>
    <scope>NUCLEOTIDE SEQUENCE [LARGE SCALE GENOMIC DNA]</scope>
    <source>
        <strain evidence="1">CM1030</strain>
        <tissue evidence="1">Blood</tissue>
    </source>
</reference>
<evidence type="ECO:0000313" key="1">
    <source>
        <dbReference type="EMBL" id="KAL0157928.1"/>
    </source>
</evidence>
<feature type="non-terminal residue" evidence="1">
    <location>
        <position position="1"/>
    </location>
</feature>
<evidence type="ECO:0000313" key="2">
    <source>
        <dbReference type="Proteomes" id="UP001529510"/>
    </source>
</evidence>
<sequence length="64" mass="7531">TWFSDLVLLASAPPWRIPLRKDLLSQGKGTISHPRPDLWNLHLRSLDATRRTSETFHLQRRSQR</sequence>
<dbReference type="EMBL" id="JAMKFB020000023">
    <property type="protein sequence ID" value="KAL0157928.1"/>
    <property type="molecule type" value="Genomic_DNA"/>
</dbReference>
<feature type="non-terminal residue" evidence="1">
    <location>
        <position position="64"/>
    </location>
</feature>